<name>A0A518BB62_9BACT</name>
<sequence>MQVILSHLAADPIVPPSKGVRVSIIRLAKALQAECLVIHRLAGGHSHPAPTPDTSSPGV</sequence>
<evidence type="ECO:0000313" key="2">
    <source>
        <dbReference type="Proteomes" id="UP000317093"/>
    </source>
</evidence>
<gene>
    <name evidence="1" type="ORF">Pan216_51130</name>
</gene>
<evidence type="ECO:0000313" key="1">
    <source>
        <dbReference type="EMBL" id="QDU64224.1"/>
    </source>
</evidence>
<organism evidence="1 2">
    <name type="scientific">Kolteria novifilia</name>
    <dbReference type="NCBI Taxonomy" id="2527975"/>
    <lineage>
        <taxon>Bacteria</taxon>
        <taxon>Pseudomonadati</taxon>
        <taxon>Planctomycetota</taxon>
        <taxon>Planctomycetia</taxon>
        <taxon>Kolteriales</taxon>
        <taxon>Kolteriaceae</taxon>
        <taxon>Kolteria</taxon>
    </lineage>
</organism>
<protein>
    <submittedName>
        <fullName evidence="1">Uncharacterized protein</fullName>
    </submittedName>
</protein>
<dbReference type="AlphaFoldDB" id="A0A518BB62"/>
<keyword evidence="2" id="KW-1185">Reference proteome</keyword>
<dbReference type="KEGG" id="knv:Pan216_51130"/>
<dbReference type="Proteomes" id="UP000317093">
    <property type="component" value="Chromosome"/>
</dbReference>
<dbReference type="EMBL" id="CP036279">
    <property type="protein sequence ID" value="QDU64224.1"/>
    <property type="molecule type" value="Genomic_DNA"/>
</dbReference>
<proteinExistence type="predicted"/>
<reference evidence="1 2" key="1">
    <citation type="submission" date="2019-02" db="EMBL/GenBank/DDBJ databases">
        <title>Deep-cultivation of Planctomycetes and their phenomic and genomic characterization uncovers novel biology.</title>
        <authorList>
            <person name="Wiegand S."/>
            <person name="Jogler M."/>
            <person name="Boedeker C."/>
            <person name="Pinto D."/>
            <person name="Vollmers J."/>
            <person name="Rivas-Marin E."/>
            <person name="Kohn T."/>
            <person name="Peeters S.H."/>
            <person name="Heuer A."/>
            <person name="Rast P."/>
            <person name="Oberbeckmann S."/>
            <person name="Bunk B."/>
            <person name="Jeske O."/>
            <person name="Meyerdierks A."/>
            <person name="Storesund J.E."/>
            <person name="Kallscheuer N."/>
            <person name="Luecker S."/>
            <person name="Lage O.M."/>
            <person name="Pohl T."/>
            <person name="Merkel B.J."/>
            <person name="Hornburger P."/>
            <person name="Mueller R.-W."/>
            <person name="Bruemmer F."/>
            <person name="Labrenz M."/>
            <person name="Spormann A.M."/>
            <person name="Op den Camp H."/>
            <person name="Overmann J."/>
            <person name="Amann R."/>
            <person name="Jetten M.S.M."/>
            <person name="Mascher T."/>
            <person name="Medema M.H."/>
            <person name="Devos D.P."/>
            <person name="Kaster A.-K."/>
            <person name="Ovreas L."/>
            <person name="Rohde M."/>
            <person name="Galperin M.Y."/>
            <person name="Jogler C."/>
        </authorList>
    </citation>
    <scope>NUCLEOTIDE SEQUENCE [LARGE SCALE GENOMIC DNA]</scope>
    <source>
        <strain evidence="1 2">Pan216</strain>
    </source>
</reference>
<accession>A0A518BB62</accession>